<keyword evidence="5" id="KW-1185">Reference proteome</keyword>
<evidence type="ECO:0000256" key="1">
    <source>
        <dbReference type="SAM" id="Coils"/>
    </source>
</evidence>
<evidence type="ECO:0000313" key="4">
    <source>
        <dbReference type="EMBL" id="KZV16169.1"/>
    </source>
</evidence>
<feature type="transmembrane region" description="Helical" evidence="3">
    <location>
        <begin position="45"/>
        <end position="66"/>
    </location>
</feature>
<dbReference type="Proteomes" id="UP000250235">
    <property type="component" value="Unassembled WGS sequence"/>
</dbReference>
<protein>
    <submittedName>
        <fullName evidence="4">Uncharacterized protein</fullName>
    </submittedName>
</protein>
<dbReference type="EMBL" id="KV019266">
    <property type="protein sequence ID" value="KZV16169.1"/>
    <property type="molecule type" value="Genomic_DNA"/>
</dbReference>
<proteinExistence type="predicted"/>
<evidence type="ECO:0000256" key="3">
    <source>
        <dbReference type="SAM" id="Phobius"/>
    </source>
</evidence>
<dbReference type="AlphaFoldDB" id="A0A2Z7A403"/>
<keyword evidence="3" id="KW-0812">Transmembrane</keyword>
<sequence length="897" mass="99482">MSTSGESSTMMHRLLHASGSQPISPPDDPKSEFTVQGEHHGFSDLIIFFSGILLFAILLEMASSLITNALQVNFDSVLGIQDNEGMELERFFDTAIVQDGDITCAVFGKYVTISEDMFGVVFNLPTDGLTDLSEVPNHLVMQERTVFVEFGRSRCYFGEAKTFLSLKILSTNTVNTYVATNKTIDSRGESDEPEVANVAIVKKKAVSKKRPTAVSEEVVVKNKRTTSGKDVSKEMNLALMSVAQDVEPISVEPTVETVVVEQKEQTSIDGVDTIIEEVIAATAQLEADIKEPVEPKSEDITVEIFEESMSIEDLLLQIPVDAILPQIAATDKGKEPLVVDTIQGHPAREIFSLICADIEFLVQFQEQVIEAVATFFNSFSIRRLTALGSLETIAAKEEKVLNWGEDFVQTTLQRRARRHNFLSGTPTTAIDLKVLELLTTAHHFSLKFLLRQVKEHKLEWTRPSNSLLFEGDDIDRGYFIPRNHRTIFSTCWIRTKMLVDGSWLIVEGVDYWRPIMRPVDSRNWELQPKRPYIDDLAPLCAFVEPVQDIDSRAPFSRVVCDLWAEVCVGVGQFSLIGGLCSVSTINRCRDIVGPLVNIEEIPTGFRGLFQRGLHTNSFATFLVDFVEQPEENILQEDESSSSDDSVVYHSPSLDAEPSVQTSPVVDIALVPRVFASLSSRNSDLSFPSPHQSLSSASSMHFTDDIIQGTETAVEQTSLRTQSKIGDLQNAIFSKIDNREKATTEACIEQDQSFQGLIKNILQGVQTDTAALSIEMHEFKKAVRAQNAFVTTDLADLRKEVKDLKADLSKEFDDKLAVIRNDLLEFRVETQGQLASLGTNLAELIAFVTKGRDAKKGEVSSSHGRGQPPLGDCGCSGSKSEPSRKRGSSGSRQKSWRY</sequence>
<feature type="region of interest" description="Disordered" evidence="2">
    <location>
        <begin position="855"/>
        <end position="897"/>
    </location>
</feature>
<evidence type="ECO:0000256" key="2">
    <source>
        <dbReference type="SAM" id="MobiDB-lite"/>
    </source>
</evidence>
<accession>A0A2Z7A403</accession>
<keyword evidence="3" id="KW-0472">Membrane</keyword>
<evidence type="ECO:0000313" key="5">
    <source>
        <dbReference type="Proteomes" id="UP000250235"/>
    </source>
</evidence>
<reference evidence="4 5" key="1">
    <citation type="journal article" date="2015" name="Proc. Natl. Acad. Sci. U.S.A.">
        <title>The resurrection genome of Boea hygrometrica: A blueprint for survival of dehydration.</title>
        <authorList>
            <person name="Xiao L."/>
            <person name="Yang G."/>
            <person name="Zhang L."/>
            <person name="Yang X."/>
            <person name="Zhao S."/>
            <person name="Ji Z."/>
            <person name="Zhou Q."/>
            <person name="Hu M."/>
            <person name="Wang Y."/>
            <person name="Chen M."/>
            <person name="Xu Y."/>
            <person name="Jin H."/>
            <person name="Xiao X."/>
            <person name="Hu G."/>
            <person name="Bao F."/>
            <person name="Hu Y."/>
            <person name="Wan P."/>
            <person name="Li L."/>
            <person name="Deng X."/>
            <person name="Kuang T."/>
            <person name="Xiang C."/>
            <person name="Zhu J.K."/>
            <person name="Oliver M.J."/>
            <person name="He Y."/>
        </authorList>
    </citation>
    <scope>NUCLEOTIDE SEQUENCE [LARGE SCALE GENOMIC DNA]</scope>
    <source>
        <strain evidence="5">cv. XS01</strain>
    </source>
</reference>
<keyword evidence="3" id="KW-1133">Transmembrane helix</keyword>
<name>A0A2Z7A403_9LAMI</name>
<keyword evidence="1" id="KW-0175">Coiled coil</keyword>
<organism evidence="4 5">
    <name type="scientific">Dorcoceras hygrometricum</name>
    <dbReference type="NCBI Taxonomy" id="472368"/>
    <lineage>
        <taxon>Eukaryota</taxon>
        <taxon>Viridiplantae</taxon>
        <taxon>Streptophyta</taxon>
        <taxon>Embryophyta</taxon>
        <taxon>Tracheophyta</taxon>
        <taxon>Spermatophyta</taxon>
        <taxon>Magnoliopsida</taxon>
        <taxon>eudicotyledons</taxon>
        <taxon>Gunneridae</taxon>
        <taxon>Pentapetalae</taxon>
        <taxon>asterids</taxon>
        <taxon>lamiids</taxon>
        <taxon>Lamiales</taxon>
        <taxon>Gesneriaceae</taxon>
        <taxon>Didymocarpoideae</taxon>
        <taxon>Trichosporeae</taxon>
        <taxon>Loxocarpinae</taxon>
        <taxon>Dorcoceras</taxon>
    </lineage>
</organism>
<gene>
    <name evidence="4" type="ORF">F511_29532</name>
</gene>
<feature type="coiled-coil region" evidence="1">
    <location>
        <begin position="786"/>
        <end position="813"/>
    </location>
</feature>
<feature type="compositionally biased region" description="Low complexity" evidence="2">
    <location>
        <begin position="887"/>
        <end position="897"/>
    </location>
</feature>